<evidence type="ECO:0000313" key="2">
    <source>
        <dbReference type="Proteomes" id="UP000308600"/>
    </source>
</evidence>
<sequence length="473" mass="52650">MLGTQPCRCELLLSPASSGPCNVSNERLGIPEVSLLNLSPTSMEYGHRRRRVDQLPHSHSTYGPVISASPFSYNRLEDYPIIGNSRRSSYNHLESIIGGRHPAPGFRPFGPIIRARHGHPTPSKPFDPIIQASPFNPIRRSHRTTPLYNSIIGARHHYQPSYRPQSHYDPNTRTGKHPEPEMTSNVKKWRDPEQTLPPLRGNNYASLVLSGGQLTASYLGTSASAQGGGVPVCGLAAFNCARIVLRKSTEGITEDELLEDITREKTFQEIVSICQTWAGSAYPEVEEIADLPIFSNFLEPQGISMDRTATLSSFDEMLKRLEDIPQHPVVVMIAIKVSDIIACIRITIQERNVFVIFDPQSRPSHPDGSGLLIDADRERILEHLSELMGVDEELLDDSENESLSDPCFVPKLGGPDLESLFLKLSVQPHSKTHDADEQTKRVREECNKVAAKNSLVSFKTSTVTLKIRRIRAN</sequence>
<gene>
    <name evidence="1" type="ORF">BDN72DRAFT_197003</name>
</gene>
<protein>
    <submittedName>
        <fullName evidence="1">Uncharacterized protein</fullName>
    </submittedName>
</protein>
<reference evidence="1 2" key="1">
    <citation type="journal article" date="2019" name="Nat. Ecol. Evol.">
        <title>Megaphylogeny resolves global patterns of mushroom evolution.</title>
        <authorList>
            <person name="Varga T."/>
            <person name="Krizsan K."/>
            <person name="Foldi C."/>
            <person name="Dima B."/>
            <person name="Sanchez-Garcia M."/>
            <person name="Sanchez-Ramirez S."/>
            <person name="Szollosi G.J."/>
            <person name="Szarkandi J.G."/>
            <person name="Papp V."/>
            <person name="Albert L."/>
            <person name="Andreopoulos W."/>
            <person name="Angelini C."/>
            <person name="Antonin V."/>
            <person name="Barry K.W."/>
            <person name="Bougher N.L."/>
            <person name="Buchanan P."/>
            <person name="Buyck B."/>
            <person name="Bense V."/>
            <person name="Catcheside P."/>
            <person name="Chovatia M."/>
            <person name="Cooper J."/>
            <person name="Damon W."/>
            <person name="Desjardin D."/>
            <person name="Finy P."/>
            <person name="Geml J."/>
            <person name="Haridas S."/>
            <person name="Hughes K."/>
            <person name="Justo A."/>
            <person name="Karasinski D."/>
            <person name="Kautmanova I."/>
            <person name="Kiss B."/>
            <person name="Kocsube S."/>
            <person name="Kotiranta H."/>
            <person name="LaButti K.M."/>
            <person name="Lechner B.E."/>
            <person name="Liimatainen K."/>
            <person name="Lipzen A."/>
            <person name="Lukacs Z."/>
            <person name="Mihaltcheva S."/>
            <person name="Morgado L.N."/>
            <person name="Niskanen T."/>
            <person name="Noordeloos M.E."/>
            <person name="Ohm R.A."/>
            <person name="Ortiz-Santana B."/>
            <person name="Ovrebo C."/>
            <person name="Racz N."/>
            <person name="Riley R."/>
            <person name="Savchenko A."/>
            <person name="Shiryaev A."/>
            <person name="Soop K."/>
            <person name="Spirin V."/>
            <person name="Szebenyi C."/>
            <person name="Tomsovsky M."/>
            <person name="Tulloss R.E."/>
            <person name="Uehling J."/>
            <person name="Grigoriev I.V."/>
            <person name="Vagvolgyi C."/>
            <person name="Papp T."/>
            <person name="Martin F.M."/>
            <person name="Miettinen O."/>
            <person name="Hibbett D.S."/>
            <person name="Nagy L.G."/>
        </authorList>
    </citation>
    <scope>NUCLEOTIDE SEQUENCE [LARGE SCALE GENOMIC DNA]</scope>
    <source>
        <strain evidence="1 2">NL-1719</strain>
    </source>
</reference>
<dbReference type="EMBL" id="ML208437">
    <property type="protein sequence ID" value="TFK65417.1"/>
    <property type="molecule type" value="Genomic_DNA"/>
</dbReference>
<accession>A0ACD3AI20</accession>
<organism evidence="1 2">
    <name type="scientific">Pluteus cervinus</name>
    <dbReference type="NCBI Taxonomy" id="181527"/>
    <lineage>
        <taxon>Eukaryota</taxon>
        <taxon>Fungi</taxon>
        <taxon>Dikarya</taxon>
        <taxon>Basidiomycota</taxon>
        <taxon>Agaricomycotina</taxon>
        <taxon>Agaricomycetes</taxon>
        <taxon>Agaricomycetidae</taxon>
        <taxon>Agaricales</taxon>
        <taxon>Pluteineae</taxon>
        <taxon>Pluteaceae</taxon>
        <taxon>Pluteus</taxon>
    </lineage>
</organism>
<dbReference type="Proteomes" id="UP000308600">
    <property type="component" value="Unassembled WGS sequence"/>
</dbReference>
<keyword evidence="2" id="KW-1185">Reference proteome</keyword>
<name>A0ACD3AI20_9AGAR</name>
<proteinExistence type="predicted"/>
<evidence type="ECO:0000313" key="1">
    <source>
        <dbReference type="EMBL" id="TFK65417.1"/>
    </source>
</evidence>